<dbReference type="InterPro" id="IPR007219">
    <property type="entry name" value="XnlR_reg_dom"/>
</dbReference>
<dbReference type="GeneID" id="38127784"/>
<dbReference type="GO" id="GO:0043565">
    <property type="term" value="F:sequence-specific DNA binding"/>
    <property type="evidence" value="ECO:0007669"/>
    <property type="project" value="TreeGrafter"/>
</dbReference>
<dbReference type="GO" id="GO:0005634">
    <property type="term" value="C:nucleus"/>
    <property type="evidence" value="ECO:0007669"/>
    <property type="project" value="UniProtKB-SubCell"/>
</dbReference>
<evidence type="ECO:0000313" key="10">
    <source>
        <dbReference type="Proteomes" id="UP000215305"/>
    </source>
</evidence>
<feature type="transmembrane region" description="Helical" evidence="7">
    <location>
        <begin position="970"/>
        <end position="988"/>
    </location>
</feature>
<reference evidence="9" key="1">
    <citation type="submission" date="2018-08" db="EMBL/GenBank/DDBJ databases">
        <title>Draft genome sequence of azole-resistant Aspergillus thermomutatus (Neosartorya pseudofischeri) strain HMR AF 39, isolated from a human nasal aspirate.</title>
        <authorList>
            <person name="Parent-Michaud M."/>
            <person name="Dufresne P.J."/>
            <person name="Fournier E."/>
            <person name="Martineau C."/>
            <person name="Moreira S."/>
            <person name="Perkins V."/>
            <person name="De Repentigny L."/>
            <person name="Dufresne S.F."/>
        </authorList>
    </citation>
    <scope>NUCLEOTIDE SEQUENCE [LARGE SCALE GENOMIC DNA]</scope>
    <source>
        <strain evidence="9">HMR AF 39</strain>
    </source>
</reference>
<sequence>MSQSPSQSPFVSLITTVMGIVPIGFGINAILRPAHALTFFEFEPPVAPLDRRLVDSLMVVYGVRDIFMGLAVYAAGFLGTRKSLGWTLIATSAVAMADGAVCWSNGHGQWNHWGYVPVIAVIGGLLDRSSIFKDSTKHSIGHRSQDFSSQITSLSIITMVGFDMHGLTPAPVTPFTPTGEVDYDAIQRLGSWLGSIAGVKGLVVLGHAGEGTFLTPEEQVSVIKAFVKSVKNKIPIIAGITGEGTEVAALEAKRAKEAGAAAGLLYPSHGWLRFGYQNGAPQDRYKRVYEVSGLPLILFQYPDNTKATYSLQTMLDIAAQPGVFAMKNGVRNMRRWDTEIPVIRRERPNLQILSCHDEYLLHTAFDVDGFLVGYGNIAPEPLIELIQAGKAKDYKKARQIHDRLLPVTKSVYHRGSHMEGTVALKHALVARGILTHATVRSPLLPLEPGAEQEIHAAINEASLSIIARHLDCTYASKYARGRPPTPQPGVTPAQPEQGQEPSRERSLSPERPTDRSVLLSPESEASRDARETVVAADDGLPSRATPELVIEGQYFDLTSGLTFLHRAWKKILLQRGTMALHGSNEAEKNQLLASAGDRPFDLGGGQHLGSLLHEANPRELVTFYFDNCVVTYRLFHRQTVESWLALFLDDPQRRGAISRSLGNAKCAILLTIMAIARLRMENIHRSGSAEREQSGLRDSDCLFHAALELTDTEIGFPRLESVQARLIQVLYLLQTSRMNKAWYTLGHACQIISSLGLHRRGPRKQAGPPAGCADYISLQCVRRVFWVTYTIDKYLSVVFGRPRFLHDDDIDQEFPDLVNDEDMGPQGPVVVDSVQECHIQALILHAKIARIIGRISREVYSVAVKEDDDRVCTARRLAEEVRAWRATLPPHLGTVRPSALIPSFRREAIALQLAYSHALIHSNRPFLLAARTYFGGDQEVERRVDECIRAAKEALEMVNSMADDSNLLHAFWWMPYVIFCALTVVYVWEIQGRRVDSLAEDNGESFHTRLYGLAEGCLTHLLQAGSTASPSRRYGLVLEELKTAAQRQMAGNNSLCVQALAESRDQTLFPNIQLPGQSLAETLSSQANTYSTPVSSLDAWQYTNWLDFDSSVFDPILSDIDLLASWPSSNLQSTPNCFTFPCP</sequence>
<name>A0A397HFE9_ASPTH</name>
<dbReference type="InterPro" id="IPR051711">
    <property type="entry name" value="Stress_Response_Reg"/>
</dbReference>
<dbReference type="InterPro" id="IPR002220">
    <property type="entry name" value="DapA-like"/>
</dbReference>
<dbReference type="Pfam" id="PF14087">
    <property type="entry name" value="DUF4267"/>
    <property type="match status" value="1"/>
</dbReference>
<dbReference type="GO" id="GO:0008270">
    <property type="term" value="F:zinc ion binding"/>
    <property type="evidence" value="ECO:0007669"/>
    <property type="project" value="InterPro"/>
</dbReference>
<comment type="caution">
    <text evidence="9">The sequence shown here is derived from an EMBL/GenBank/DDBJ whole genome shotgun (WGS) entry which is preliminary data.</text>
</comment>
<feature type="domain" description="Xylanolytic transcriptional activator regulatory" evidence="8">
    <location>
        <begin position="741"/>
        <end position="821"/>
    </location>
</feature>
<comment type="subcellular location">
    <subcellularLocation>
        <location evidence="1">Nucleus</location>
    </subcellularLocation>
</comment>
<keyword evidence="5" id="KW-0539">Nucleus</keyword>
<dbReference type="PANTHER" id="PTHR47540:SF2">
    <property type="entry name" value="ZN(II)2CYS6 TRANSCRIPTION FACTOR (EUROFUNG)"/>
    <property type="match status" value="1"/>
</dbReference>
<dbReference type="STRING" id="41047.A0A397HFE9"/>
<keyword evidence="4" id="KW-0804">Transcription</keyword>
<dbReference type="SMART" id="SM00906">
    <property type="entry name" value="Fungal_trans"/>
    <property type="match status" value="1"/>
</dbReference>
<dbReference type="EMBL" id="NKHU02000042">
    <property type="protein sequence ID" value="RHZ61802.1"/>
    <property type="molecule type" value="Genomic_DNA"/>
</dbReference>
<dbReference type="GO" id="GO:0006351">
    <property type="term" value="P:DNA-templated transcription"/>
    <property type="evidence" value="ECO:0007669"/>
    <property type="project" value="InterPro"/>
</dbReference>
<dbReference type="CDD" id="cd00408">
    <property type="entry name" value="DHDPS-like"/>
    <property type="match status" value="1"/>
</dbReference>
<dbReference type="PANTHER" id="PTHR47540">
    <property type="entry name" value="THIAMINE REPRESSIBLE GENES REGULATORY PROTEIN THI5"/>
    <property type="match status" value="1"/>
</dbReference>
<keyword evidence="10" id="KW-1185">Reference proteome</keyword>
<organism evidence="9 10">
    <name type="scientific">Aspergillus thermomutatus</name>
    <name type="common">Neosartorya pseudofischeri</name>
    <dbReference type="NCBI Taxonomy" id="41047"/>
    <lineage>
        <taxon>Eukaryota</taxon>
        <taxon>Fungi</taxon>
        <taxon>Dikarya</taxon>
        <taxon>Ascomycota</taxon>
        <taxon>Pezizomycotina</taxon>
        <taxon>Eurotiomycetes</taxon>
        <taxon>Eurotiomycetidae</taxon>
        <taxon>Eurotiales</taxon>
        <taxon>Aspergillaceae</taxon>
        <taxon>Aspergillus</taxon>
        <taxon>Aspergillus subgen. Fumigati</taxon>
    </lineage>
</organism>
<dbReference type="Gene3D" id="3.20.20.70">
    <property type="entry name" value="Aldolase class I"/>
    <property type="match status" value="1"/>
</dbReference>
<dbReference type="InterPro" id="IPR025363">
    <property type="entry name" value="DUF4267"/>
</dbReference>
<keyword evidence="7" id="KW-1133">Transmembrane helix</keyword>
<dbReference type="SMART" id="SM01130">
    <property type="entry name" value="DHDPS"/>
    <property type="match status" value="1"/>
</dbReference>
<dbReference type="Pfam" id="PF00701">
    <property type="entry name" value="DHDPS"/>
    <property type="match status" value="1"/>
</dbReference>
<evidence type="ECO:0000256" key="7">
    <source>
        <dbReference type="SAM" id="Phobius"/>
    </source>
</evidence>
<dbReference type="GO" id="GO:0045944">
    <property type="term" value="P:positive regulation of transcription by RNA polymerase II"/>
    <property type="evidence" value="ECO:0007669"/>
    <property type="project" value="TreeGrafter"/>
</dbReference>
<dbReference type="Proteomes" id="UP000215305">
    <property type="component" value="Unassembled WGS sequence"/>
</dbReference>
<evidence type="ECO:0000256" key="1">
    <source>
        <dbReference type="ARBA" id="ARBA00004123"/>
    </source>
</evidence>
<dbReference type="OrthoDB" id="191315at2759"/>
<gene>
    <name evidence="9" type="ORF">CDV56_105810</name>
</gene>
<feature type="compositionally biased region" description="Basic and acidic residues" evidence="6">
    <location>
        <begin position="501"/>
        <end position="514"/>
    </location>
</feature>
<dbReference type="Pfam" id="PF04082">
    <property type="entry name" value="Fungal_trans"/>
    <property type="match status" value="1"/>
</dbReference>
<evidence type="ECO:0000256" key="2">
    <source>
        <dbReference type="ARBA" id="ARBA00023015"/>
    </source>
</evidence>
<dbReference type="CDD" id="cd12148">
    <property type="entry name" value="fungal_TF_MHR"/>
    <property type="match status" value="1"/>
</dbReference>
<keyword evidence="3" id="KW-0238">DNA-binding</keyword>
<proteinExistence type="predicted"/>
<evidence type="ECO:0000256" key="5">
    <source>
        <dbReference type="ARBA" id="ARBA00023242"/>
    </source>
</evidence>
<evidence type="ECO:0000256" key="6">
    <source>
        <dbReference type="SAM" id="MobiDB-lite"/>
    </source>
</evidence>
<evidence type="ECO:0000256" key="4">
    <source>
        <dbReference type="ARBA" id="ARBA00023163"/>
    </source>
</evidence>
<dbReference type="AlphaFoldDB" id="A0A397HFE9"/>
<dbReference type="InterPro" id="IPR013785">
    <property type="entry name" value="Aldolase_TIM"/>
</dbReference>
<keyword evidence="7" id="KW-0812">Transmembrane</keyword>
<protein>
    <recommendedName>
        <fullName evidence="8">Xylanolytic transcriptional activator regulatory domain-containing protein</fullName>
    </recommendedName>
</protein>
<dbReference type="GO" id="GO:0016829">
    <property type="term" value="F:lyase activity"/>
    <property type="evidence" value="ECO:0007669"/>
    <property type="project" value="InterPro"/>
</dbReference>
<dbReference type="SUPFAM" id="SSF51569">
    <property type="entry name" value="Aldolase"/>
    <property type="match status" value="1"/>
</dbReference>
<keyword evidence="7" id="KW-0472">Membrane</keyword>
<dbReference type="RefSeq" id="XP_026616503.1">
    <property type="nucleotide sequence ID" value="XM_026759429.1"/>
</dbReference>
<keyword evidence="2" id="KW-0805">Transcription regulation</keyword>
<feature type="region of interest" description="Disordered" evidence="6">
    <location>
        <begin position="477"/>
        <end position="533"/>
    </location>
</feature>
<evidence type="ECO:0000259" key="8">
    <source>
        <dbReference type="SMART" id="SM00906"/>
    </source>
</evidence>
<accession>A0A397HFE9</accession>
<evidence type="ECO:0000313" key="9">
    <source>
        <dbReference type="EMBL" id="RHZ61802.1"/>
    </source>
</evidence>
<dbReference type="VEuPathDB" id="FungiDB:CDV56_105810"/>
<feature type="transmembrane region" description="Helical" evidence="7">
    <location>
        <begin position="58"/>
        <end position="78"/>
    </location>
</feature>
<feature type="transmembrane region" description="Helical" evidence="7">
    <location>
        <begin position="12"/>
        <end position="31"/>
    </location>
</feature>
<evidence type="ECO:0000256" key="3">
    <source>
        <dbReference type="ARBA" id="ARBA00023125"/>
    </source>
</evidence>
<dbReference type="PRINTS" id="PR00146">
    <property type="entry name" value="DHPICSNTHASE"/>
</dbReference>